<dbReference type="GO" id="GO:0007165">
    <property type="term" value="P:signal transduction"/>
    <property type="evidence" value="ECO:0007669"/>
    <property type="project" value="TreeGrafter"/>
</dbReference>
<dbReference type="Pfam" id="PF00459">
    <property type="entry name" value="Inositol_P"/>
    <property type="match status" value="1"/>
</dbReference>
<feature type="binding site" evidence="4">
    <location>
        <position position="91"/>
    </location>
    <ligand>
        <name>Mg(2+)</name>
        <dbReference type="ChEBI" id="CHEBI:18420"/>
        <label>1</label>
        <note>catalytic</note>
    </ligand>
</feature>
<dbReference type="Proteomes" id="UP000572635">
    <property type="component" value="Unassembled WGS sequence"/>
</dbReference>
<dbReference type="PRINTS" id="PR00377">
    <property type="entry name" value="IMPHPHTASES"/>
</dbReference>
<dbReference type="GO" id="GO:0046872">
    <property type="term" value="F:metal ion binding"/>
    <property type="evidence" value="ECO:0007669"/>
    <property type="project" value="UniProtKB-KW"/>
</dbReference>
<gene>
    <name evidence="5" type="ORF">HDA36_003930</name>
</gene>
<dbReference type="SUPFAM" id="SSF56655">
    <property type="entry name" value="Carbohydrate phosphatase"/>
    <property type="match status" value="1"/>
</dbReference>
<dbReference type="RefSeq" id="WP_184393959.1">
    <property type="nucleotide sequence ID" value="NZ_BAAAJD010000065.1"/>
</dbReference>
<feature type="binding site" evidence="4">
    <location>
        <position position="90"/>
    </location>
    <ligand>
        <name>Mg(2+)</name>
        <dbReference type="ChEBI" id="CHEBI:18420"/>
        <label>2</label>
    </ligand>
</feature>
<dbReference type="Gene3D" id="3.30.540.10">
    <property type="entry name" value="Fructose-1,6-Bisphosphatase, subunit A, domain 1"/>
    <property type="match status" value="1"/>
</dbReference>
<dbReference type="GO" id="GO:0008934">
    <property type="term" value="F:inositol monophosphate 1-phosphatase activity"/>
    <property type="evidence" value="ECO:0007669"/>
    <property type="project" value="TreeGrafter"/>
</dbReference>
<evidence type="ECO:0000313" key="5">
    <source>
        <dbReference type="EMBL" id="MBB5433846.1"/>
    </source>
</evidence>
<dbReference type="PROSITE" id="PS00629">
    <property type="entry name" value="IMP_1"/>
    <property type="match status" value="1"/>
</dbReference>
<accession>A0A7W8QP04</accession>
<dbReference type="Gene3D" id="3.40.190.80">
    <property type="match status" value="1"/>
</dbReference>
<sequence>MHGPDGPDSPGRLLPLAREAVARARRIVRSRAPASITAKGDRDLVTDVDLAVEDEVRSFLARETPEIGMLGEEHGLSGAPAGPRWVLDPIDGTANFARGIPLCAVSLGLLTGGHSVLAVIDHPFLGTVYTAVQDGGAYADGEPIKVSSVADPAGATIAIGDFARGAGAAERNRARLALMGRLGGRVQRLRMFGTAAVDLAWTACGRIDAAVILANLPWDTSAGALLVREAGGLVLDADGTEHTADSAATIALAPGLREVLLDELGRAHAAG</sequence>
<keyword evidence="3 4" id="KW-0460">Magnesium</keyword>
<dbReference type="InterPro" id="IPR020583">
    <property type="entry name" value="Inositol_monoP_metal-BS"/>
</dbReference>
<keyword evidence="2 5" id="KW-0378">Hydrolase</keyword>
<dbReference type="AlphaFoldDB" id="A0A7W8QP04"/>
<name>A0A7W8QP04_9ACTN</name>
<protein>
    <submittedName>
        <fullName evidence="5">Myo-inositol-1(Or 4)-monophosphatase</fullName>
        <ecNumber evidence="5">3.1.3.25</ecNumber>
    </submittedName>
</protein>
<comment type="cofactor">
    <cofactor evidence="4">
        <name>Mg(2+)</name>
        <dbReference type="ChEBI" id="CHEBI:18420"/>
    </cofactor>
</comment>
<evidence type="ECO:0000256" key="2">
    <source>
        <dbReference type="ARBA" id="ARBA00022801"/>
    </source>
</evidence>
<evidence type="ECO:0000256" key="1">
    <source>
        <dbReference type="ARBA" id="ARBA00022723"/>
    </source>
</evidence>
<evidence type="ECO:0000256" key="3">
    <source>
        <dbReference type="ARBA" id="ARBA00022842"/>
    </source>
</evidence>
<feature type="binding site" evidence="4">
    <location>
        <position position="88"/>
    </location>
    <ligand>
        <name>Mg(2+)</name>
        <dbReference type="ChEBI" id="CHEBI:18420"/>
        <label>1</label>
        <note>catalytic</note>
    </ligand>
</feature>
<comment type="caution">
    <text evidence="5">The sequence shown here is derived from an EMBL/GenBank/DDBJ whole genome shotgun (WGS) entry which is preliminary data.</text>
</comment>
<dbReference type="EMBL" id="JACHDB010000001">
    <property type="protein sequence ID" value="MBB5433846.1"/>
    <property type="molecule type" value="Genomic_DNA"/>
</dbReference>
<feature type="binding site" evidence="4">
    <location>
        <position position="219"/>
    </location>
    <ligand>
        <name>Mg(2+)</name>
        <dbReference type="ChEBI" id="CHEBI:18420"/>
        <label>1</label>
        <note>catalytic</note>
    </ligand>
</feature>
<dbReference type="GO" id="GO:0006020">
    <property type="term" value="P:inositol metabolic process"/>
    <property type="evidence" value="ECO:0007669"/>
    <property type="project" value="TreeGrafter"/>
</dbReference>
<proteinExistence type="predicted"/>
<reference evidence="5 6" key="1">
    <citation type="submission" date="2020-08" db="EMBL/GenBank/DDBJ databases">
        <title>Sequencing the genomes of 1000 actinobacteria strains.</title>
        <authorList>
            <person name="Klenk H.-P."/>
        </authorList>
    </citation>
    <scope>NUCLEOTIDE SEQUENCE [LARGE SCALE GENOMIC DNA]</scope>
    <source>
        <strain evidence="5 6">DSM 44551</strain>
    </source>
</reference>
<keyword evidence="1 4" id="KW-0479">Metal-binding</keyword>
<dbReference type="PANTHER" id="PTHR20854:SF4">
    <property type="entry name" value="INOSITOL-1-MONOPHOSPHATASE-RELATED"/>
    <property type="match status" value="1"/>
</dbReference>
<dbReference type="PANTHER" id="PTHR20854">
    <property type="entry name" value="INOSITOL MONOPHOSPHATASE"/>
    <property type="match status" value="1"/>
</dbReference>
<dbReference type="InterPro" id="IPR000760">
    <property type="entry name" value="Inositol_monophosphatase-like"/>
</dbReference>
<feature type="binding site" evidence="4">
    <location>
        <position position="72"/>
    </location>
    <ligand>
        <name>Mg(2+)</name>
        <dbReference type="ChEBI" id="CHEBI:18420"/>
        <label>1</label>
        <note>catalytic</note>
    </ligand>
</feature>
<dbReference type="EC" id="3.1.3.25" evidence="5"/>
<evidence type="ECO:0000313" key="6">
    <source>
        <dbReference type="Proteomes" id="UP000572635"/>
    </source>
</evidence>
<organism evidence="5 6">
    <name type="scientific">Nocardiopsis composta</name>
    <dbReference type="NCBI Taxonomy" id="157465"/>
    <lineage>
        <taxon>Bacteria</taxon>
        <taxon>Bacillati</taxon>
        <taxon>Actinomycetota</taxon>
        <taxon>Actinomycetes</taxon>
        <taxon>Streptosporangiales</taxon>
        <taxon>Nocardiopsidaceae</taxon>
        <taxon>Nocardiopsis</taxon>
    </lineage>
</organism>
<keyword evidence="6" id="KW-1185">Reference proteome</keyword>
<evidence type="ECO:0000256" key="4">
    <source>
        <dbReference type="PIRSR" id="PIRSR600760-2"/>
    </source>
</evidence>